<protein>
    <submittedName>
        <fullName evidence="6">Diguanylate cyclase</fullName>
    </submittedName>
</protein>
<dbReference type="AlphaFoldDB" id="A0A0A6VM01"/>
<feature type="non-terminal residue" evidence="6">
    <location>
        <position position="227"/>
    </location>
</feature>
<gene>
    <name evidence="6" type="ORF">GY22_17300</name>
</gene>
<keyword evidence="3" id="KW-1133">Transmembrane helix</keyword>
<name>A0A0A6VM01_KOCRO</name>
<dbReference type="Proteomes" id="UP000030466">
    <property type="component" value="Unassembled WGS sequence"/>
</dbReference>
<comment type="subcellular location">
    <subcellularLocation>
        <location evidence="1">Membrane</location>
    </subcellularLocation>
</comment>
<feature type="non-terminal residue" evidence="6">
    <location>
        <position position="1"/>
    </location>
</feature>
<evidence type="ECO:0000259" key="5">
    <source>
        <dbReference type="PROSITE" id="PS50839"/>
    </source>
</evidence>
<dbReference type="GO" id="GO:0003824">
    <property type="term" value="F:catalytic activity"/>
    <property type="evidence" value="ECO:0007669"/>
    <property type="project" value="UniProtKB-ARBA"/>
</dbReference>
<accession>A0A0A6VM01</accession>
<dbReference type="Gene3D" id="3.30.450.350">
    <property type="entry name" value="CHASE domain"/>
    <property type="match status" value="1"/>
</dbReference>
<comment type="caution">
    <text evidence="6">The sequence shown here is derived from an EMBL/GenBank/DDBJ whole genome shotgun (WGS) entry which is preliminary data.</text>
</comment>
<feature type="domain" description="CHASE" evidence="5">
    <location>
        <begin position="97"/>
        <end position="183"/>
    </location>
</feature>
<evidence type="ECO:0000313" key="7">
    <source>
        <dbReference type="Proteomes" id="UP000030466"/>
    </source>
</evidence>
<dbReference type="GO" id="GO:0007165">
    <property type="term" value="P:signal transduction"/>
    <property type="evidence" value="ECO:0007669"/>
    <property type="project" value="UniProtKB-ARBA"/>
</dbReference>
<organism evidence="6 7">
    <name type="scientific">Kocuria rosea subsp. polaris</name>
    <dbReference type="NCBI Taxonomy" id="136273"/>
    <lineage>
        <taxon>Bacteria</taxon>
        <taxon>Bacillati</taxon>
        <taxon>Actinomycetota</taxon>
        <taxon>Actinomycetes</taxon>
        <taxon>Micrococcales</taxon>
        <taxon>Micrococcaceae</taxon>
        <taxon>Kocuria</taxon>
    </lineage>
</organism>
<dbReference type="InterPro" id="IPR006189">
    <property type="entry name" value="CHASE_dom"/>
</dbReference>
<dbReference type="Pfam" id="PF03924">
    <property type="entry name" value="CHASE"/>
    <property type="match status" value="1"/>
</dbReference>
<evidence type="ECO:0000256" key="3">
    <source>
        <dbReference type="ARBA" id="ARBA00022989"/>
    </source>
</evidence>
<sequence length="227" mass="26095">LAFLLVVLSSASVLLWRQIDAVQQQRIDERIGYQARSLGRQLENTLHLEVASLERIARLWNSLGRLPRASWDEEVELTLRGFPGYQSIQWVGADLHMRWLLPVAGNEAALDFTLAPEHPNYPLAMEARDSGEQRFSGSVELVQGGRGFVLYTPLYRMQEGTRVFDGFLQGVFRVEPLMLQLHDHEYLIAVSRDNSERLQLEAQLQRLSQLDGLTGLYNRRYFDQQLL</sequence>
<evidence type="ECO:0000313" key="6">
    <source>
        <dbReference type="EMBL" id="KHD96150.1"/>
    </source>
</evidence>
<dbReference type="GO" id="GO:0016020">
    <property type="term" value="C:membrane"/>
    <property type="evidence" value="ECO:0007669"/>
    <property type="project" value="UniProtKB-SubCell"/>
</dbReference>
<evidence type="ECO:0000256" key="1">
    <source>
        <dbReference type="ARBA" id="ARBA00004370"/>
    </source>
</evidence>
<keyword evidence="7" id="KW-1185">Reference proteome</keyword>
<evidence type="ECO:0000256" key="2">
    <source>
        <dbReference type="ARBA" id="ARBA00022692"/>
    </source>
</evidence>
<dbReference type="RefSeq" id="WP_035930874.1">
    <property type="nucleotide sequence ID" value="NZ_JSUH01000064.1"/>
</dbReference>
<proteinExistence type="predicted"/>
<dbReference type="PROSITE" id="PS50839">
    <property type="entry name" value="CHASE"/>
    <property type="match status" value="1"/>
</dbReference>
<keyword evidence="4" id="KW-0472">Membrane</keyword>
<dbReference type="EMBL" id="JSUH01000064">
    <property type="protein sequence ID" value="KHD96150.1"/>
    <property type="molecule type" value="Genomic_DNA"/>
</dbReference>
<evidence type="ECO:0000256" key="4">
    <source>
        <dbReference type="ARBA" id="ARBA00023136"/>
    </source>
</evidence>
<dbReference type="SMART" id="SM01079">
    <property type="entry name" value="CHASE"/>
    <property type="match status" value="1"/>
</dbReference>
<reference evidence="6 7" key="1">
    <citation type="journal article" date="2003" name="Int. J. Syst. Evol. Microbiol.">
        <title>Kocuria polaris sp. nov., an orange-pigmented psychrophilic bacterium isolated from an Antarctic cyanobacterial mat sample.</title>
        <authorList>
            <person name="Reddy G.S."/>
            <person name="Prakash J.S."/>
            <person name="Prabahar V."/>
            <person name="Matsumoto G.I."/>
            <person name="Stackebrandt E."/>
            <person name="Shivaji S."/>
        </authorList>
    </citation>
    <scope>NUCLEOTIDE SEQUENCE [LARGE SCALE GENOMIC DNA]</scope>
    <source>
        <strain evidence="6 7">CMS 76or</strain>
    </source>
</reference>
<keyword evidence="2" id="KW-0812">Transmembrane</keyword>
<dbReference type="InterPro" id="IPR042240">
    <property type="entry name" value="CHASE_sf"/>
</dbReference>